<name>A0A916P913_MYCTX</name>
<dbReference type="Proteomes" id="UP000039021">
    <property type="component" value="Unassembled WGS sequence"/>
</dbReference>
<evidence type="ECO:0000313" key="3">
    <source>
        <dbReference type="Proteomes" id="UP000039021"/>
    </source>
</evidence>
<organism evidence="2 3">
    <name type="scientific">Mycobacterium tuberculosis</name>
    <dbReference type="NCBI Taxonomy" id="1773"/>
    <lineage>
        <taxon>Bacteria</taxon>
        <taxon>Bacillati</taxon>
        <taxon>Actinomycetota</taxon>
        <taxon>Actinomycetes</taxon>
        <taxon>Mycobacteriales</taxon>
        <taxon>Mycobacteriaceae</taxon>
        <taxon>Mycobacterium</taxon>
        <taxon>Mycobacterium tuberculosis complex</taxon>
    </lineage>
</organism>
<reference evidence="3" key="1">
    <citation type="submission" date="2015-03" db="EMBL/GenBank/DDBJ databases">
        <authorList>
            <consortium name="Pathogen Informatics"/>
        </authorList>
    </citation>
    <scope>NUCLEOTIDE SEQUENCE [LARGE SCALE GENOMIC DNA]</scope>
    <source>
        <strain evidence="3">N09902308</strain>
    </source>
</reference>
<protein>
    <submittedName>
        <fullName evidence="2">Uncharacterized protein</fullName>
    </submittedName>
</protein>
<evidence type="ECO:0000313" key="2">
    <source>
        <dbReference type="EMBL" id="COZ36858.1"/>
    </source>
</evidence>
<sequence length="73" mass="7369">MPSILTGLPSASSPVTRAHFARPVGNDSPGTDRQPSSSVSGSGMVSGISEVSSTGLMTTPRRRAVIARSAAQS</sequence>
<dbReference type="EMBL" id="CSBK01001980">
    <property type="protein sequence ID" value="COZ36858.1"/>
    <property type="molecule type" value="Genomic_DNA"/>
</dbReference>
<gene>
    <name evidence="2" type="ORF">ERS007739_03673</name>
</gene>
<comment type="caution">
    <text evidence="2">The sequence shown here is derived from an EMBL/GenBank/DDBJ whole genome shotgun (WGS) entry which is preliminary data.</text>
</comment>
<feature type="region of interest" description="Disordered" evidence="1">
    <location>
        <begin position="1"/>
        <end position="73"/>
    </location>
</feature>
<feature type="compositionally biased region" description="Low complexity" evidence="1">
    <location>
        <begin position="36"/>
        <end position="53"/>
    </location>
</feature>
<evidence type="ECO:0000256" key="1">
    <source>
        <dbReference type="SAM" id="MobiDB-lite"/>
    </source>
</evidence>
<accession>A0A916P913</accession>
<proteinExistence type="predicted"/>
<dbReference type="AlphaFoldDB" id="A0A916P913"/>